<dbReference type="AlphaFoldDB" id="A0A2H0N5I6"/>
<dbReference type="Pfam" id="PF02272">
    <property type="entry name" value="DHHA1"/>
    <property type="match status" value="1"/>
</dbReference>
<dbReference type="InterPro" id="IPR003156">
    <property type="entry name" value="DHHA1_dom"/>
</dbReference>
<feature type="domain" description="DDH" evidence="1">
    <location>
        <begin position="31"/>
        <end position="177"/>
    </location>
</feature>
<reference evidence="3 4" key="1">
    <citation type="submission" date="2017-09" db="EMBL/GenBank/DDBJ databases">
        <title>Depth-based differentiation of microbial function through sediment-hosted aquifers and enrichment of novel symbionts in the deep terrestrial subsurface.</title>
        <authorList>
            <person name="Probst A.J."/>
            <person name="Ladd B."/>
            <person name="Jarett J.K."/>
            <person name="Geller-Mcgrath D.E."/>
            <person name="Sieber C.M."/>
            <person name="Emerson J.B."/>
            <person name="Anantharaman K."/>
            <person name="Thomas B.C."/>
            <person name="Malmstrom R."/>
            <person name="Stieglmeier M."/>
            <person name="Klingl A."/>
            <person name="Woyke T."/>
            <person name="Ryan C.M."/>
            <person name="Banfield J.F."/>
        </authorList>
    </citation>
    <scope>NUCLEOTIDE SEQUENCE [LARGE SCALE GENOMIC DNA]</scope>
    <source>
        <strain evidence="3">CG11_big_fil_rev_8_21_14_0_20_43_7</strain>
    </source>
</reference>
<accession>A0A2H0N5I6</accession>
<dbReference type="Gene3D" id="3.90.1640.10">
    <property type="entry name" value="inorganic pyrophosphatase (n-terminal core)"/>
    <property type="match status" value="1"/>
</dbReference>
<dbReference type="EMBL" id="PCWM01000014">
    <property type="protein sequence ID" value="PIR03365.1"/>
    <property type="molecule type" value="Genomic_DNA"/>
</dbReference>
<dbReference type="PANTHER" id="PTHR47618">
    <property type="entry name" value="BIFUNCTIONAL OLIGORIBONUCLEASE AND PAP PHOSPHATASE NRNA"/>
    <property type="match status" value="1"/>
</dbReference>
<dbReference type="PANTHER" id="PTHR47618:SF1">
    <property type="entry name" value="BIFUNCTIONAL OLIGORIBONUCLEASE AND PAP PHOSPHATASE NRNA"/>
    <property type="match status" value="1"/>
</dbReference>
<feature type="domain" description="DHHA1" evidence="2">
    <location>
        <begin position="242"/>
        <end position="331"/>
    </location>
</feature>
<proteinExistence type="predicted"/>
<gene>
    <name evidence="3" type="ORF">COV60_00660</name>
</gene>
<dbReference type="InterPro" id="IPR038763">
    <property type="entry name" value="DHH_sf"/>
</dbReference>
<evidence type="ECO:0000313" key="3">
    <source>
        <dbReference type="EMBL" id="PIR03365.1"/>
    </source>
</evidence>
<dbReference type="Gene3D" id="3.10.310.30">
    <property type="match status" value="1"/>
</dbReference>
<comment type="caution">
    <text evidence="3">The sequence shown here is derived from an EMBL/GenBank/DDBJ whole genome shotgun (WGS) entry which is preliminary data.</text>
</comment>
<evidence type="ECO:0000259" key="2">
    <source>
        <dbReference type="Pfam" id="PF02272"/>
    </source>
</evidence>
<dbReference type="GO" id="GO:0003676">
    <property type="term" value="F:nucleic acid binding"/>
    <property type="evidence" value="ECO:0007669"/>
    <property type="project" value="InterPro"/>
</dbReference>
<name>A0A2H0N5I6_9BACT</name>
<dbReference type="SUPFAM" id="SSF64182">
    <property type="entry name" value="DHH phosphoesterases"/>
    <property type="match status" value="1"/>
</dbReference>
<protein>
    <recommendedName>
        <fullName evidence="5">DDH domain-containing protein</fullName>
    </recommendedName>
</protein>
<dbReference type="Pfam" id="PF01368">
    <property type="entry name" value="DHH"/>
    <property type="match status" value="1"/>
</dbReference>
<dbReference type="Proteomes" id="UP000229782">
    <property type="component" value="Unassembled WGS sequence"/>
</dbReference>
<sequence length="349" mass="38493">MLHVIGYMLDVIHMPHRSAKQIFQAIQKAKKILLVSHKNPDGDTLGSLAAMMQYLQHIEKPYVAFCATTMSPNLLFLPHIAHMSQDKTLWDDAEIDLVISFDCSSPEYAGIDSYLPILRERGVTVANIDHHKTNPDFGDLNLVIPNASSTTEILYDFFVYNNIAIHADMATCLLTGIITDTGNFTNAGTTKHAIDIASKLIERGGNLSLIQGWVLKDKTVKGLKLWGTVLGRMAHHEPLDIVYTYVTREDAQKHGVGESEMEGIANFMNHIKDGRAGMILKEAEDGSFKGSFRTTHDHVDVSAFAKLFGGGGHAKAAGFSVEGPLEHAIAHIFEKIYMFEKGGMVLDET</sequence>
<dbReference type="InterPro" id="IPR051319">
    <property type="entry name" value="Oligoribo/pAp-PDE_c-di-AMP_PDE"/>
</dbReference>
<evidence type="ECO:0008006" key="5">
    <source>
        <dbReference type="Google" id="ProtNLM"/>
    </source>
</evidence>
<evidence type="ECO:0000313" key="4">
    <source>
        <dbReference type="Proteomes" id="UP000229782"/>
    </source>
</evidence>
<dbReference type="InterPro" id="IPR001667">
    <property type="entry name" value="DDH_dom"/>
</dbReference>
<organism evidence="3 4">
    <name type="scientific">Candidatus Magasanikbacteria bacterium CG11_big_fil_rev_8_21_14_0_20_43_7</name>
    <dbReference type="NCBI Taxonomy" id="1974654"/>
    <lineage>
        <taxon>Bacteria</taxon>
        <taxon>Candidatus Magasanikiibacteriota</taxon>
    </lineage>
</organism>
<evidence type="ECO:0000259" key="1">
    <source>
        <dbReference type="Pfam" id="PF01368"/>
    </source>
</evidence>